<accession>A0A402A4M8</accession>
<dbReference type="SUPFAM" id="SSF57938">
    <property type="entry name" value="DnaJ/Hsp40 cysteine-rich domain"/>
    <property type="match status" value="1"/>
</dbReference>
<name>A0A402A4M8_9CHLR</name>
<dbReference type="Proteomes" id="UP000287352">
    <property type="component" value="Unassembled WGS sequence"/>
</dbReference>
<reference evidence="3" key="1">
    <citation type="submission" date="2018-12" db="EMBL/GenBank/DDBJ databases">
        <title>Tengunoibacter tsumagoiensis gen. nov., sp. nov., Dictyobacter kobayashii sp. nov., D. alpinus sp. nov., and D. joshuensis sp. nov. and description of Dictyobacteraceae fam. nov. within the order Ktedonobacterales isolated from Tengu-no-mugimeshi.</title>
        <authorList>
            <person name="Wang C.M."/>
            <person name="Zheng Y."/>
            <person name="Sakai Y."/>
            <person name="Toyoda A."/>
            <person name="Minakuchi Y."/>
            <person name="Abe K."/>
            <person name="Yokota A."/>
            <person name="Yabe S."/>
        </authorList>
    </citation>
    <scope>NUCLEOTIDE SEQUENCE [LARGE SCALE GENOMIC DNA]</scope>
    <source>
        <strain evidence="3">Uno3</strain>
    </source>
</reference>
<protein>
    <submittedName>
        <fullName evidence="2">Uncharacterized protein</fullName>
    </submittedName>
</protein>
<dbReference type="EMBL" id="BIFR01000001">
    <property type="protein sequence ID" value="GCE14114.1"/>
    <property type="molecule type" value="Genomic_DNA"/>
</dbReference>
<dbReference type="PANTHER" id="PTHR15852:SF54">
    <property type="entry name" value="PROTEIN SSUH2 HOMOLOG"/>
    <property type="match status" value="1"/>
</dbReference>
<feature type="region of interest" description="Disordered" evidence="1">
    <location>
        <begin position="1"/>
        <end position="23"/>
    </location>
</feature>
<feature type="region of interest" description="Disordered" evidence="1">
    <location>
        <begin position="456"/>
        <end position="493"/>
    </location>
</feature>
<sequence>MSDEWEQGPRPGSGQPNFDDMDKRLEDIRRKVTQGASEVQLRLKRAVNKANDYWSQSQTAPVAHEANSVEEQRIRQLANLWSTENWRVARDLGTYMDSISMATDELWEITVQTRWEQRALEITSEPYAGNTPGLPKPIVPIWDYELPPVTGLKAPQTRTGLNRDEVVACASCNSTGHALCSNCSGRGWIVCPDCKGRTKKRCITCRGRGYVADWTPGEKKPFFRKQAENVASSVGGKVADAFDSIRQQGVPIPNLADSDPAAKGPTVPCPDCVNGEVPCTCGNGKRICAVCQGARMSLCSNCNGTGKVVRHREIVRTFDLHTRTSIVGNSPIPQAQLARAEGDLLYSGEVDETLHAEAPPENVPIDIWRSAVSLVKSESQSQEKPGTDPQAAPRATLQVLELVRISYTSVRYRYADEEYTFYYYDREGNEKFYAERFPARWDRIERLFKAISNDLVTPASAPSEPPVSNEQARGYRSSEEVPPYSIHEESEDK</sequence>
<keyword evidence="3" id="KW-1185">Reference proteome</keyword>
<gene>
    <name evidence="2" type="ORF">KTT_39730</name>
</gene>
<proteinExistence type="predicted"/>
<dbReference type="AlphaFoldDB" id="A0A402A4M8"/>
<dbReference type="InterPro" id="IPR036410">
    <property type="entry name" value="HSP_DnaJ_Cys-rich_dom_sf"/>
</dbReference>
<dbReference type="RefSeq" id="WP_126581589.1">
    <property type="nucleotide sequence ID" value="NZ_BIFR01000001.1"/>
</dbReference>
<evidence type="ECO:0000313" key="3">
    <source>
        <dbReference type="Proteomes" id="UP000287352"/>
    </source>
</evidence>
<dbReference type="OrthoDB" id="139726at2"/>
<evidence type="ECO:0000313" key="2">
    <source>
        <dbReference type="EMBL" id="GCE14114.1"/>
    </source>
</evidence>
<organism evidence="2 3">
    <name type="scientific">Tengunoibacter tsumagoiensis</name>
    <dbReference type="NCBI Taxonomy" id="2014871"/>
    <lineage>
        <taxon>Bacteria</taxon>
        <taxon>Bacillati</taxon>
        <taxon>Chloroflexota</taxon>
        <taxon>Ktedonobacteria</taxon>
        <taxon>Ktedonobacterales</taxon>
        <taxon>Dictyobacteraceae</taxon>
        <taxon>Tengunoibacter</taxon>
    </lineage>
</organism>
<dbReference type="PANTHER" id="PTHR15852">
    <property type="entry name" value="PLASTID TRANSCRIPTIONALLY ACTIVE PROTEIN"/>
    <property type="match status" value="1"/>
</dbReference>
<evidence type="ECO:0000256" key="1">
    <source>
        <dbReference type="SAM" id="MobiDB-lite"/>
    </source>
</evidence>
<comment type="caution">
    <text evidence="2">The sequence shown here is derived from an EMBL/GenBank/DDBJ whole genome shotgun (WGS) entry which is preliminary data.</text>
</comment>